<dbReference type="RefSeq" id="WP_200556024.1">
    <property type="nucleotide sequence ID" value="NZ_JAEPES010000002.1"/>
</dbReference>
<accession>A0A934SLL5</accession>
<dbReference type="Pfam" id="PF11248">
    <property type="entry name" value="DUF3046"/>
    <property type="match status" value="1"/>
</dbReference>
<dbReference type="AlphaFoldDB" id="A0A934SLL5"/>
<evidence type="ECO:0000313" key="2">
    <source>
        <dbReference type="Proteomes" id="UP000636458"/>
    </source>
</evidence>
<proteinExistence type="predicted"/>
<comment type="caution">
    <text evidence="1">The sequence shown here is derived from an EMBL/GenBank/DDBJ whole genome shotgun (WGS) entry which is preliminary data.</text>
</comment>
<dbReference type="EMBL" id="JAEPES010000002">
    <property type="protein sequence ID" value="MBK4347606.1"/>
    <property type="molecule type" value="Genomic_DNA"/>
</dbReference>
<protein>
    <submittedName>
        <fullName evidence="1">DUF3046 domain-containing protein</fullName>
    </submittedName>
</protein>
<evidence type="ECO:0000313" key="1">
    <source>
        <dbReference type="EMBL" id="MBK4347606.1"/>
    </source>
</evidence>
<dbReference type="InterPro" id="IPR021408">
    <property type="entry name" value="DUF3046"/>
</dbReference>
<organism evidence="1 2">
    <name type="scientific">Lacisediminihabitans changchengi</name>
    <dbReference type="NCBI Taxonomy" id="2787634"/>
    <lineage>
        <taxon>Bacteria</taxon>
        <taxon>Bacillati</taxon>
        <taxon>Actinomycetota</taxon>
        <taxon>Actinomycetes</taxon>
        <taxon>Micrococcales</taxon>
        <taxon>Microbacteriaceae</taxon>
        <taxon>Lacisediminihabitans</taxon>
    </lineage>
</organism>
<dbReference type="Proteomes" id="UP000636458">
    <property type="component" value="Unassembled WGS sequence"/>
</dbReference>
<sequence length="74" mass="8313">MRLSEFWIAVTDEFGDVYGRALTHDLVLSEVGGHTAEQAIKRGVQPREIWLALCRATDVPETRWYGAGVREPKG</sequence>
<name>A0A934SLL5_9MICO</name>
<gene>
    <name evidence="1" type="ORF">IV501_08165</name>
</gene>
<reference evidence="1" key="1">
    <citation type="submission" date="2021-01" db="EMBL/GenBank/DDBJ databases">
        <title>Lacisediminihabitans sp. nov. strain G11-30, isolated from Antarctic Soil.</title>
        <authorList>
            <person name="Li J."/>
        </authorList>
    </citation>
    <scope>NUCLEOTIDE SEQUENCE</scope>
    <source>
        <strain evidence="1">G11-30</strain>
    </source>
</reference>
<keyword evidence="2" id="KW-1185">Reference proteome</keyword>